<dbReference type="PROSITE" id="PS51918">
    <property type="entry name" value="RADICAL_SAM"/>
    <property type="match status" value="1"/>
</dbReference>
<evidence type="ECO:0000256" key="4">
    <source>
        <dbReference type="ARBA" id="ARBA00023014"/>
    </source>
</evidence>
<dbReference type="AlphaFoldDB" id="A0A1G9RMF3"/>
<accession>A0A1G9RMF3</accession>
<dbReference type="EMBL" id="FNHQ01000003">
    <property type="protein sequence ID" value="SDM24240.1"/>
    <property type="molecule type" value="Genomic_DNA"/>
</dbReference>
<evidence type="ECO:0000313" key="6">
    <source>
        <dbReference type="EMBL" id="SDM24240.1"/>
    </source>
</evidence>
<dbReference type="CDD" id="cd01335">
    <property type="entry name" value="Radical_SAM"/>
    <property type="match status" value="1"/>
</dbReference>
<name>A0A1G9RMF3_9FIRM</name>
<dbReference type="InterPro" id="IPR058240">
    <property type="entry name" value="rSAM_sf"/>
</dbReference>
<dbReference type="Pfam" id="PF04055">
    <property type="entry name" value="Radical_SAM"/>
    <property type="match status" value="1"/>
</dbReference>
<dbReference type="GO" id="GO:0046872">
    <property type="term" value="F:metal ion binding"/>
    <property type="evidence" value="ECO:0007669"/>
    <property type="project" value="UniProtKB-KW"/>
</dbReference>
<keyword evidence="4" id="KW-0411">Iron-sulfur</keyword>
<keyword evidence="2" id="KW-0479">Metal-binding</keyword>
<dbReference type="PANTHER" id="PTHR11228">
    <property type="entry name" value="RADICAL SAM DOMAIN PROTEIN"/>
    <property type="match status" value="1"/>
</dbReference>
<dbReference type="InterPro" id="IPR013785">
    <property type="entry name" value="Aldolase_TIM"/>
</dbReference>
<reference evidence="6 7" key="1">
    <citation type="submission" date="2016-10" db="EMBL/GenBank/DDBJ databases">
        <authorList>
            <person name="de Groot N.N."/>
        </authorList>
    </citation>
    <scope>NUCLEOTIDE SEQUENCE [LARGE SCALE GENOMIC DNA]</scope>
    <source>
        <strain evidence="6 7">DSM 16981</strain>
    </source>
</reference>
<sequence length="219" mass="25157">MIIYTYDKGRYLSLEESLKRQPQGMRSVYINMTNRCNCACTFCLRNVKKMDKTATLWLETEPSAEEIQYMLDTAPWTVINEIVFCGFGEPTMRLSDVVQLLTYVKHRHPHVQTRINTNGLSDLEYGYDTSSVFDHHILDTISISLNASNAERYLTLTRSKFGAESFEAMLAFAGHCKRYIPHVVMTIVDKVESDDEIKACQTVCAQRGLTLRVRAYEEN</sequence>
<dbReference type="InterPro" id="IPR023821">
    <property type="entry name" value="rSAM_TatD-assoc"/>
</dbReference>
<dbReference type="RefSeq" id="WP_091647876.1">
    <property type="nucleotide sequence ID" value="NZ_FNHQ01000003.1"/>
</dbReference>
<dbReference type="Proteomes" id="UP000199309">
    <property type="component" value="Unassembled WGS sequence"/>
</dbReference>
<dbReference type="InterPro" id="IPR050377">
    <property type="entry name" value="Radical_SAM_PqqE_MftC-like"/>
</dbReference>
<dbReference type="InterPro" id="IPR007197">
    <property type="entry name" value="rSAM"/>
</dbReference>
<proteinExistence type="predicted"/>
<dbReference type="PANTHER" id="PTHR11228:SF7">
    <property type="entry name" value="PQQA PEPTIDE CYCLASE"/>
    <property type="match status" value="1"/>
</dbReference>
<dbReference type="OrthoDB" id="6258756at2"/>
<evidence type="ECO:0000259" key="5">
    <source>
        <dbReference type="PROSITE" id="PS51918"/>
    </source>
</evidence>
<dbReference type="SFLD" id="SFLDS00029">
    <property type="entry name" value="Radical_SAM"/>
    <property type="match status" value="2"/>
</dbReference>
<evidence type="ECO:0000313" key="7">
    <source>
        <dbReference type="Proteomes" id="UP000199309"/>
    </source>
</evidence>
<keyword evidence="3" id="KW-0408">Iron</keyword>
<protein>
    <submittedName>
        <fullName evidence="6">Radical SAM protein, TatD family-associated</fullName>
    </submittedName>
</protein>
<dbReference type="GO" id="GO:0051536">
    <property type="term" value="F:iron-sulfur cluster binding"/>
    <property type="evidence" value="ECO:0007669"/>
    <property type="project" value="UniProtKB-KW"/>
</dbReference>
<gene>
    <name evidence="6" type="ORF">SAMN05660299_00505</name>
</gene>
<evidence type="ECO:0000256" key="1">
    <source>
        <dbReference type="ARBA" id="ARBA00022691"/>
    </source>
</evidence>
<dbReference type="SFLD" id="SFLDG01111">
    <property type="entry name" value="Uncharacterised_Radical_SAM_Su"/>
    <property type="match status" value="1"/>
</dbReference>
<feature type="domain" description="Radical SAM core" evidence="5">
    <location>
        <begin position="22"/>
        <end position="219"/>
    </location>
</feature>
<dbReference type="STRING" id="349095.SAMN05660299_00505"/>
<keyword evidence="7" id="KW-1185">Reference proteome</keyword>
<dbReference type="GO" id="GO:0003824">
    <property type="term" value="F:catalytic activity"/>
    <property type="evidence" value="ECO:0007669"/>
    <property type="project" value="InterPro"/>
</dbReference>
<organism evidence="6 7">
    <name type="scientific">Megasphaera paucivorans</name>
    <dbReference type="NCBI Taxonomy" id="349095"/>
    <lineage>
        <taxon>Bacteria</taxon>
        <taxon>Bacillati</taxon>
        <taxon>Bacillota</taxon>
        <taxon>Negativicutes</taxon>
        <taxon>Veillonellales</taxon>
        <taxon>Veillonellaceae</taxon>
        <taxon>Megasphaera</taxon>
    </lineage>
</organism>
<dbReference type="SFLD" id="SFLDG01067">
    <property type="entry name" value="SPASM/twitch_domain_containing"/>
    <property type="match status" value="1"/>
</dbReference>
<dbReference type="NCBIfam" id="TIGR04038">
    <property type="entry name" value="tatD_link_rSAM"/>
    <property type="match status" value="1"/>
</dbReference>
<evidence type="ECO:0000256" key="2">
    <source>
        <dbReference type="ARBA" id="ARBA00022723"/>
    </source>
</evidence>
<dbReference type="SUPFAM" id="SSF102114">
    <property type="entry name" value="Radical SAM enzymes"/>
    <property type="match status" value="1"/>
</dbReference>
<evidence type="ECO:0000256" key="3">
    <source>
        <dbReference type="ARBA" id="ARBA00023004"/>
    </source>
</evidence>
<dbReference type="Gene3D" id="3.20.20.70">
    <property type="entry name" value="Aldolase class I"/>
    <property type="match status" value="1"/>
</dbReference>
<keyword evidence="1" id="KW-0949">S-adenosyl-L-methionine</keyword>